<dbReference type="InterPro" id="IPR013424">
    <property type="entry name" value="Ice-binding_C"/>
</dbReference>
<sequence>MFRPSSFRARARVPGLSAVAVAIASLAMPASAVDFVWRGGDGLWSDASMWTLLGVPGSGDTARIAFTGTGRVRLEADTLLDALYMDGGRLGGTGRLTTGVLVFSGGTLGNTPATTGRIIDVLGPSVFHGAGVLDVDYSTTLNLFGDSAWTVGQGRLGVGGAFQMGMTPYPRSQINVMAGATFVDQGAGSATGEKELRAGGIFANAGTFVREGEGTTWLGNLHNTGVVDIRSGTLVLTGNGGGGDETVLGGLTRVAAGTVLRLHSSSNADQIDITGRVDNQGLTWVTGGTVVQIAGSAQVGGAWRVSGGTTVFNGAHTLADLVLDGGWLNTRQRLQVGGLAWTEGRIGTGVSMGGGVLDVTGPASLSGSAVLDVDYSTTVNLYGETTWTAGQGRLGVGSAFQMGMTPYPRSQINVMAGATFVDQGAGSATGTKELRAGGLFVNAGTFVREGEGTTYARGLVNTGLVDLQAGQLAVTQDLSNTGEVRLATETVLLASNGVLANDGWITGDGLVRVNTAGRALTNRGTLSPGVDAVPAVLLSALAAPDEAVVRLSTGSLPGIGTLTIDGDLISTDASNILLDLGPAGQSDQLVITGSVLWDGTLTLRAAPGFTLQAGDSFLIATYGSRRAGSTFDAIVFEGLDAGTFDWQYGDTGLTLSVTAAVPEPSTYALWLCGLAGLVVCRRRWTGR</sequence>
<evidence type="ECO:0000259" key="2">
    <source>
        <dbReference type="Pfam" id="PF07589"/>
    </source>
</evidence>
<evidence type="ECO:0000313" key="3">
    <source>
        <dbReference type="EMBL" id="MEK8027954.1"/>
    </source>
</evidence>
<dbReference type="SUPFAM" id="SSF51126">
    <property type="entry name" value="Pectin lyase-like"/>
    <property type="match status" value="1"/>
</dbReference>
<feature type="domain" description="Ice-binding protein C-terminal" evidence="2">
    <location>
        <begin position="660"/>
        <end position="683"/>
    </location>
</feature>
<protein>
    <submittedName>
        <fullName evidence="3">PEP-CTERM sorting domain-containing protein</fullName>
    </submittedName>
</protein>
<comment type="caution">
    <text evidence="3">The sequence shown here is derived from an EMBL/GenBank/DDBJ whole genome shotgun (WGS) entry which is preliminary data.</text>
</comment>
<organism evidence="3 4">
    <name type="scientific">Pseudaquabacterium rugosum</name>
    <dbReference type="NCBI Taxonomy" id="2984194"/>
    <lineage>
        <taxon>Bacteria</taxon>
        <taxon>Pseudomonadati</taxon>
        <taxon>Pseudomonadota</taxon>
        <taxon>Betaproteobacteria</taxon>
        <taxon>Burkholderiales</taxon>
        <taxon>Sphaerotilaceae</taxon>
        <taxon>Pseudaquabacterium</taxon>
    </lineage>
</organism>
<reference evidence="3 4" key="1">
    <citation type="submission" date="2024-04" db="EMBL/GenBank/DDBJ databases">
        <title>Novel species of the genus Ideonella isolated from streams.</title>
        <authorList>
            <person name="Lu H."/>
        </authorList>
    </citation>
    <scope>NUCLEOTIDE SEQUENCE [LARGE SCALE GENOMIC DNA]</scope>
    <source>
        <strain evidence="3 4">BYS139W</strain>
    </source>
</reference>
<accession>A0ABU9BDG1</accession>
<dbReference type="Pfam" id="PF07589">
    <property type="entry name" value="PEP-CTERM"/>
    <property type="match status" value="1"/>
</dbReference>
<dbReference type="InterPro" id="IPR011050">
    <property type="entry name" value="Pectin_lyase_fold/virulence"/>
</dbReference>
<name>A0ABU9BDG1_9BURK</name>
<dbReference type="RefSeq" id="WP_341375738.1">
    <property type="nucleotide sequence ID" value="NZ_JBBUTF010000018.1"/>
</dbReference>
<feature type="chain" id="PRO_5047457028" evidence="1">
    <location>
        <begin position="33"/>
        <end position="687"/>
    </location>
</feature>
<evidence type="ECO:0000313" key="4">
    <source>
        <dbReference type="Proteomes" id="UP001368500"/>
    </source>
</evidence>
<feature type="signal peptide" evidence="1">
    <location>
        <begin position="1"/>
        <end position="32"/>
    </location>
</feature>
<gene>
    <name evidence="3" type="ORF">AACH11_18490</name>
</gene>
<proteinExistence type="predicted"/>
<dbReference type="EMBL" id="JBBUTF010000018">
    <property type="protein sequence ID" value="MEK8027954.1"/>
    <property type="molecule type" value="Genomic_DNA"/>
</dbReference>
<evidence type="ECO:0000256" key="1">
    <source>
        <dbReference type="SAM" id="SignalP"/>
    </source>
</evidence>
<keyword evidence="4" id="KW-1185">Reference proteome</keyword>
<keyword evidence="1" id="KW-0732">Signal</keyword>
<dbReference type="Proteomes" id="UP001368500">
    <property type="component" value="Unassembled WGS sequence"/>
</dbReference>